<dbReference type="PANTHER" id="PTHR43245:SF13">
    <property type="entry name" value="UDP-D-APIOSE_UDP-D-XYLOSE SYNTHASE 2"/>
    <property type="match status" value="1"/>
</dbReference>
<dbReference type="InterPro" id="IPR001509">
    <property type="entry name" value="Epimerase_deHydtase"/>
</dbReference>
<proteinExistence type="predicted"/>
<feature type="domain" description="NAD-dependent epimerase/dehydratase" evidence="1">
    <location>
        <begin position="3"/>
        <end position="225"/>
    </location>
</feature>
<evidence type="ECO:0000313" key="2">
    <source>
        <dbReference type="EMBL" id="GAA1084057.1"/>
    </source>
</evidence>
<accession>A0ABP4E496</accession>
<name>A0ABP4E496_9ACTN</name>
<evidence type="ECO:0000313" key="3">
    <source>
        <dbReference type="Proteomes" id="UP001499987"/>
    </source>
</evidence>
<evidence type="ECO:0000259" key="1">
    <source>
        <dbReference type="Pfam" id="PF01370"/>
    </source>
</evidence>
<dbReference type="Gene3D" id="3.40.50.720">
    <property type="entry name" value="NAD(P)-binding Rossmann-like Domain"/>
    <property type="match status" value="1"/>
</dbReference>
<dbReference type="SUPFAM" id="SSF51735">
    <property type="entry name" value="NAD(P)-binding Rossmann-fold domains"/>
    <property type="match status" value="1"/>
</dbReference>
<dbReference type="Gene3D" id="3.90.25.10">
    <property type="entry name" value="UDP-galactose 4-epimerase, domain 1"/>
    <property type="match status" value="1"/>
</dbReference>
<dbReference type="InterPro" id="IPR050177">
    <property type="entry name" value="Lipid_A_modif_metabolic_enz"/>
</dbReference>
<dbReference type="PANTHER" id="PTHR43245">
    <property type="entry name" value="BIFUNCTIONAL POLYMYXIN RESISTANCE PROTEIN ARNA"/>
    <property type="match status" value="1"/>
</dbReference>
<dbReference type="RefSeq" id="WP_344624039.1">
    <property type="nucleotide sequence ID" value="NZ_BAAALD010000024.1"/>
</dbReference>
<dbReference type="InterPro" id="IPR036291">
    <property type="entry name" value="NAD(P)-bd_dom_sf"/>
</dbReference>
<gene>
    <name evidence="2" type="ORF">GCM10009663_29430</name>
</gene>
<dbReference type="Proteomes" id="UP001499987">
    <property type="component" value="Unassembled WGS sequence"/>
</dbReference>
<organism evidence="2 3">
    <name type="scientific">Kitasatospora arboriphila</name>
    <dbReference type="NCBI Taxonomy" id="258052"/>
    <lineage>
        <taxon>Bacteria</taxon>
        <taxon>Bacillati</taxon>
        <taxon>Actinomycetota</taxon>
        <taxon>Actinomycetes</taxon>
        <taxon>Kitasatosporales</taxon>
        <taxon>Streptomycetaceae</taxon>
        <taxon>Kitasatospora</taxon>
    </lineage>
</organism>
<protein>
    <submittedName>
        <fullName evidence="2">NAD-dependent epimerase/dehydratase family protein</fullName>
    </submittedName>
</protein>
<sequence length="310" mass="31097">MDVLVLGATGFLGGHIAEHLRTFPGARVLRAGHSAAADLRIDLANETVEGLAALLADLRPAAVVNCAGAVTGDALLQTGLNARGPAVLAAALRAALPGTRLVHLGSAAEYGACEHGSSLAETAAPRPGGLYGATKLAGTLAVADAAAEGQDAVVLRVFNPIGPGAPGTSLAGRLAAELRRVGPDGTVTLGDLSAHRDFVDARDVARAVGTVLTAAHPLPPVVNIAGGEARPVRAVADALVAAARFAGRIEEHGAGSERSAAVSWQQADISTARALGWEPRTTLADSLADLWHGLKAAAEDGPNDSQGRAA</sequence>
<comment type="caution">
    <text evidence="2">The sequence shown here is derived from an EMBL/GenBank/DDBJ whole genome shotgun (WGS) entry which is preliminary data.</text>
</comment>
<dbReference type="Pfam" id="PF01370">
    <property type="entry name" value="Epimerase"/>
    <property type="match status" value="1"/>
</dbReference>
<dbReference type="CDD" id="cd08946">
    <property type="entry name" value="SDR_e"/>
    <property type="match status" value="1"/>
</dbReference>
<keyword evidence="3" id="KW-1185">Reference proteome</keyword>
<reference evidence="3" key="1">
    <citation type="journal article" date="2019" name="Int. J. Syst. Evol. Microbiol.">
        <title>The Global Catalogue of Microorganisms (GCM) 10K type strain sequencing project: providing services to taxonomists for standard genome sequencing and annotation.</title>
        <authorList>
            <consortium name="The Broad Institute Genomics Platform"/>
            <consortium name="The Broad Institute Genome Sequencing Center for Infectious Disease"/>
            <person name="Wu L."/>
            <person name="Ma J."/>
        </authorList>
    </citation>
    <scope>NUCLEOTIDE SEQUENCE [LARGE SCALE GENOMIC DNA]</scope>
    <source>
        <strain evidence="3">JCM 13002</strain>
    </source>
</reference>
<dbReference type="EMBL" id="BAAALD010000024">
    <property type="protein sequence ID" value="GAA1084057.1"/>
    <property type="molecule type" value="Genomic_DNA"/>
</dbReference>